<dbReference type="SMART" id="SM00278">
    <property type="entry name" value="HhH1"/>
    <property type="match status" value="3"/>
</dbReference>
<dbReference type="AlphaFoldDB" id="A0A1J8NMC6"/>
<dbReference type="GO" id="GO:0006281">
    <property type="term" value="P:DNA repair"/>
    <property type="evidence" value="ECO:0007669"/>
    <property type="project" value="UniProtKB-KW"/>
</dbReference>
<dbReference type="EC" id="6.5.1.2" evidence="2 14"/>
<dbReference type="CDD" id="cd17748">
    <property type="entry name" value="BRCT_DNA_ligase_like"/>
    <property type="match status" value="1"/>
</dbReference>
<dbReference type="Pfam" id="PF00533">
    <property type="entry name" value="BRCT"/>
    <property type="match status" value="1"/>
</dbReference>
<dbReference type="InterPro" id="IPR041663">
    <property type="entry name" value="DisA/LigA_HHH"/>
</dbReference>
<dbReference type="PIRSF" id="PIRSF001604">
    <property type="entry name" value="LigA"/>
    <property type="match status" value="1"/>
</dbReference>
<evidence type="ECO:0000256" key="5">
    <source>
        <dbReference type="ARBA" id="ARBA00022705"/>
    </source>
</evidence>
<evidence type="ECO:0000256" key="3">
    <source>
        <dbReference type="ARBA" id="ARBA00013308"/>
    </source>
</evidence>
<dbReference type="Pfam" id="PF03119">
    <property type="entry name" value="DNA_ligase_ZBD"/>
    <property type="match status" value="1"/>
</dbReference>
<evidence type="ECO:0000256" key="10">
    <source>
        <dbReference type="ARBA" id="ARBA00023027"/>
    </source>
</evidence>
<evidence type="ECO:0000256" key="15">
    <source>
        <dbReference type="RuleBase" id="RU000618"/>
    </source>
</evidence>
<keyword evidence="16" id="KW-0175">Coiled coil</keyword>
<feature type="domain" description="BRCT" evidence="17">
    <location>
        <begin position="596"/>
        <end position="678"/>
    </location>
</feature>
<dbReference type="InterPro" id="IPR003583">
    <property type="entry name" value="Hlx-hairpin-Hlx_DNA-bd_motif"/>
</dbReference>
<evidence type="ECO:0000256" key="8">
    <source>
        <dbReference type="ARBA" id="ARBA00022833"/>
    </source>
</evidence>
<feature type="binding site" evidence="14">
    <location>
        <position position="412"/>
    </location>
    <ligand>
        <name>Zn(2+)</name>
        <dbReference type="ChEBI" id="CHEBI:29105"/>
    </ligand>
</feature>
<dbReference type="Gene3D" id="2.40.50.140">
    <property type="entry name" value="Nucleic acid-binding proteins"/>
    <property type="match status" value="1"/>
</dbReference>
<organism evidence="18 19">
    <name type="scientific">Candidatus Rickettsiella isopodorum</name>
    <dbReference type="NCBI Taxonomy" id="1225476"/>
    <lineage>
        <taxon>Bacteria</taxon>
        <taxon>Pseudomonadati</taxon>
        <taxon>Pseudomonadota</taxon>
        <taxon>Gammaproteobacteria</taxon>
        <taxon>Legionellales</taxon>
        <taxon>Coxiellaceae</taxon>
        <taxon>Rickettsiella</taxon>
    </lineage>
</organism>
<dbReference type="NCBIfam" id="TIGR00575">
    <property type="entry name" value="dnlj"/>
    <property type="match status" value="1"/>
</dbReference>
<reference evidence="18 19" key="1">
    <citation type="submission" date="2016-03" db="EMBL/GenBank/DDBJ databases">
        <title>Comparative genomics of Rickettsiella.</title>
        <authorList>
            <person name="Chandler C."/>
            <person name="Wang Y."/>
        </authorList>
    </citation>
    <scope>NUCLEOTIDE SEQUENCE [LARGE SCALE GENOMIC DNA]</scope>
    <source>
        <strain evidence="18 19">RCFS May 2013</strain>
    </source>
</reference>
<dbReference type="PANTHER" id="PTHR23389">
    <property type="entry name" value="CHROMOSOME TRANSMISSION FIDELITY FACTOR 18"/>
    <property type="match status" value="1"/>
</dbReference>
<feature type="active site" description="N6-AMP-lysine intermediate" evidence="14">
    <location>
        <position position="119"/>
    </location>
</feature>
<feature type="binding site" evidence="14">
    <location>
        <position position="117"/>
    </location>
    <ligand>
        <name>NAD(+)</name>
        <dbReference type="ChEBI" id="CHEBI:57540"/>
    </ligand>
</feature>
<dbReference type="EMBL" id="LUKY01000032">
    <property type="protein sequence ID" value="OIZ95206.1"/>
    <property type="molecule type" value="Genomic_DNA"/>
</dbReference>
<evidence type="ECO:0000313" key="18">
    <source>
        <dbReference type="EMBL" id="OIZ95206.1"/>
    </source>
</evidence>
<feature type="binding site" evidence="14">
    <location>
        <position position="436"/>
    </location>
    <ligand>
        <name>Zn(2+)</name>
        <dbReference type="ChEBI" id="CHEBI:29105"/>
    </ligand>
</feature>
<sequence length="678" mass="75396">MPKPSDSLIKKMERLKKKINEHNYRYHILDDPLISDAAYDKLFRELEDLEKHYPELVSNDSPTQRVGSTPLTSFQQVQHAIPMLSLENAFSEKEVLAFNQRIQERLQTEDDIEYACEPKLDGIAVSLIYYKGQLIRAATRGDGHTGEDITLNIRTILSIPLQLRGSDYPTNLEVRGEVYIPKKAFQQLNNRLKETGEKPLVNPRNAAAGSLRQLNPKITAQRSLAFFTHSVGQIKEGPLAATHTAILDQFKRWGLPRCPQTKTAKNISACLAYYYKIEKQRVTLPYEIDGVVYKVNSIALQQQLGFVSRAPRWALAHKFPAQEAFTRVLAIEFQVGRTGALTPVARLQPIFVGGATISNATLHNMDEVKRKDIRVGDTVIIRRAGDVIPEVVSVVQEKRPANTYDLQLPKHCPICGSDIIKLETEATARCSGALYCPAQRKEAIKHFVSRKAMNIEGLGDKLVDQLVDTNLIKDVSDLYQLKIEQLVDLEHLGEKSAQKLCAAILASKKTSLTRFLYGLGIRDVGITTALNLTQHFQKLKSIMQADEASLQAIPDIGPVVAAHVKKFFSEAHNLEVIKNLLIAGITWPKPPGINQQHVSLLTGKNFVLTGSLSELSREQATTLLQGLGAKVTSSVTKKTDYVIVGQNAGSKLTHAQELGLTILTEKKFLSLLKKANLS</sequence>
<dbReference type="HAMAP" id="MF_01588">
    <property type="entry name" value="DNA_ligase_A"/>
    <property type="match status" value="1"/>
</dbReference>
<evidence type="ECO:0000256" key="13">
    <source>
        <dbReference type="ARBA" id="ARBA00060881"/>
    </source>
</evidence>
<dbReference type="SUPFAM" id="SSF47781">
    <property type="entry name" value="RuvA domain 2-like"/>
    <property type="match status" value="1"/>
</dbReference>
<name>A0A1J8NMC6_9COXI</name>
<gene>
    <name evidence="14 18" type="primary">ligA</name>
    <name evidence="18" type="ORF">A1D18_03680</name>
</gene>
<comment type="similarity">
    <text evidence="13 14">Belongs to the NAD-dependent DNA ligase family. LigA subfamily.</text>
</comment>
<feature type="binding site" evidence="14">
    <location>
        <position position="294"/>
    </location>
    <ligand>
        <name>NAD(+)</name>
        <dbReference type="ChEBI" id="CHEBI:57540"/>
    </ligand>
</feature>
<dbReference type="SMART" id="SM00532">
    <property type="entry name" value="LIGANc"/>
    <property type="match status" value="1"/>
</dbReference>
<dbReference type="GO" id="GO:0005829">
    <property type="term" value="C:cytosol"/>
    <property type="evidence" value="ECO:0007669"/>
    <property type="project" value="TreeGrafter"/>
</dbReference>
<dbReference type="GO" id="GO:0003911">
    <property type="term" value="F:DNA ligase (NAD+) activity"/>
    <property type="evidence" value="ECO:0007669"/>
    <property type="project" value="UniProtKB-UniRule"/>
</dbReference>
<dbReference type="FunFam" id="1.10.150.20:FF:000007">
    <property type="entry name" value="DNA ligase"/>
    <property type="match status" value="1"/>
</dbReference>
<feature type="binding site" evidence="14">
    <location>
        <position position="140"/>
    </location>
    <ligand>
        <name>NAD(+)</name>
        <dbReference type="ChEBI" id="CHEBI:57540"/>
    </ligand>
</feature>
<feature type="coiled-coil region" evidence="16">
    <location>
        <begin position="5"/>
        <end position="59"/>
    </location>
</feature>
<comment type="caution">
    <text evidence="18">The sequence shown here is derived from an EMBL/GenBank/DDBJ whole genome shotgun (WGS) entry which is preliminary data.</text>
</comment>
<dbReference type="GO" id="GO:0046872">
    <property type="term" value="F:metal ion binding"/>
    <property type="evidence" value="ECO:0007669"/>
    <property type="project" value="UniProtKB-KW"/>
</dbReference>
<comment type="function">
    <text evidence="1 14">DNA ligase that catalyzes the formation of phosphodiester linkages between 5'-phosphoryl and 3'-hydroxyl groups in double-stranded DNA using NAD as a coenzyme and as the energy source for the reaction. It is essential for DNA replication and repair of damaged DNA.</text>
</comment>
<dbReference type="Gene3D" id="1.10.287.610">
    <property type="entry name" value="Helix hairpin bin"/>
    <property type="match status" value="1"/>
</dbReference>
<comment type="catalytic activity">
    <reaction evidence="12 14 15">
        <text>NAD(+) + (deoxyribonucleotide)n-3'-hydroxyl + 5'-phospho-(deoxyribonucleotide)m = (deoxyribonucleotide)n+m + AMP + beta-nicotinamide D-nucleotide.</text>
        <dbReference type="EC" id="6.5.1.2"/>
    </reaction>
</comment>
<evidence type="ECO:0000256" key="16">
    <source>
        <dbReference type="SAM" id="Coils"/>
    </source>
</evidence>
<dbReference type="OrthoDB" id="9759736at2"/>
<dbReference type="InterPro" id="IPR013840">
    <property type="entry name" value="DNAligase_N"/>
</dbReference>
<dbReference type="Gene3D" id="3.30.470.30">
    <property type="entry name" value="DNA ligase/mRNA capping enzyme"/>
    <property type="match status" value="1"/>
</dbReference>
<dbReference type="InterPro" id="IPR036420">
    <property type="entry name" value="BRCT_dom_sf"/>
</dbReference>
<evidence type="ECO:0000256" key="7">
    <source>
        <dbReference type="ARBA" id="ARBA00022763"/>
    </source>
</evidence>
<dbReference type="FunFam" id="3.30.470.30:FF:000001">
    <property type="entry name" value="DNA ligase"/>
    <property type="match status" value="1"/>
</dbReference>
<dbReference type="FunFam" id="1.10.287.610:FF:000002">
    <property type="entry name" value="DNA ligase"/>
    <property type="match status" value="1"/>
</dbReference>
<evidence type="ECO:0000256" key="11">
    <source>
        <dbReference type="ARBA" id="ARBA00023204"/>
    </source>
</evidence>
<dbReference type="FunFam" id="1.10.150.20:FF:000006">
    <property type="entry name" value="DNA ligase"/>
    <property type="match status" value="1"/>
</dbReference>
<feature type="binding site" evidence="14">
    <location>
        <begin position="85"/>
        <end position="86"/>
    </location>
    <ligand>
        <name>NAD(+)</name>
        <dbReference type="ChEBI" id="CHEBI:57540"/>
    </ligand>
</feature>
<dbReference type="Pfam" id="PF14520">
    <property type="entry name" value="HHH_5"/>
    <property type="match status" value="1"/>
</dbReference>
<feature type="binding site" evidence="14">
    <location>
        <position position="415"/>
    </location>
    <ligand>
        <name>Zn(2+)</name>
        <dbReference type="ChEBI" id="CHEBI:29105"/>
    </ligand>
</feature>
<dbReference type="GO" id="GO:0003677">
    <property type="term" value="F:DNA binding"/>
    <property type="evidence" value="ECO:0007669"/>
    <property type="project" value="InterPro"/>
</dbReference>
<keyword evidence="19" id="KW-1185">Reference proteome</keyword>
<accession>A0A1J8NMC6</accession>
<dbReference type="InterPro" id="IPR004149">
    <property type="entry name" value="Znf_DNAligase_C4"/>
</dbReference>
<dbReference type="InterPro" id="IPR018239">
    <property type="entry name" value="DNA_ligase_AS"/>
</dbReference>
<dbReference type="SUPFAM" id="SSF56091">
    <property type="entry name" value="DNA ligase/mRNA capping enzyme, catalytic domain"/>
    <property type="match status" value="1"/>
</dbReference>
<dbReference type="PROSITE" id="PS50172">
    <property type="entry name" value="BRCT"/>
    <property type="match status" value="1"/>
</dbReference>
<dbReference type="Gene3D" id="6.20.10.30">
    <property type="match status" value="1"/>
</dbReference>
<dbReference type="InterPro" id="IPR010994">
    <property type="entry name" value="RuvA_2-like"/>
</dbReference>
<comment type="caution">
    <text evidence="14">Lacks conserved residue(s) required for the propagation of feature annotation.</text>
</comment>
<dbReference type="GO" id="GO:0006260">
    <property type="term" value="P:DNA replication"/>
    <property type="evidence" value="ECO:0007669"/>
    <property type="project" value="UniProtKB-KW"/>
</dbReference>
<dbReference type="InterPro" id="IPR004150">
    <property type="entry name" value="NAD_DNA_ligase_OB"/>
</dbReference>
<dbReference type="InterPro" id="IPR013839">
    <property type="entry name" value="DNAligase_adenylation"/>
</dbReference>
<feature type="binding site" evidence="14">
    <location>
        <position position="318"/>
    </location>
    <ligand>
        <name>NAD(+)</name>
        <dbReference type="ChEBI" id="CHEBI:57540"/>
    </ligand>
</feature>
<dbReference type="SUPFAM" id="SSF52113">
    <property type="entry name" value="BRCT domain"/>
    <property type="match status" value="1"/>
</dbReference>
<dbReference type="InterPro" id="IPR001679">
    <property type="entry name" value="DNA_ligase"/>
</dbReference>
<dbReference type="InterPro" id="IPR001357">
    <property type="entry name" value="BRCT_dom"/>
</dbReference>
<dbReference type="Gene3D" id="1.10.150.20">
    <property type="entry name" value="5' to 3' exonuclease, C-terminal subdomain"/>
    <property type="match status" value="2"/>
</dbReference>
<keyword evidence="4 14" id="KW-0436">Ligase</keyword>
<evidence type="ECO:0000313" key="19">
    <source>
        <dbReference type="Proteomes" id="UP000183924"/>
    </source>
</evidence>
<evidence type="ECO:0000259" key="17">
    <source>
        <dbReference type="PROSITE" id="PS50172"/>
    </source>
</evidence>
<evidence type="ECO:0000256" key="1">
    <source>
        <dbReference type="ARBA" id="ARBA00004067"/>
    </source>
</evidence>
<evidence type="ECO:0000256" key="4">
    <source>
        <dbReference type="ARBA" id="ARBA00022598"/>
    </source>
</evidence>
<dbReference type="NCBIfam" id="NF005932">
    <property type="entry name" value="PRK07956.1"/>
    <property type="match status" value="1"/>
</dbReference>
<dbReference type="Pfam" id="PF12826">
    <property type="entry name" value="HHH_2"/>
    <property type="match status" value="1"/>
</dbReference>
<keyword evidence="14" id="KW-0464">Manganese</keyword>
<dbReference type="Pfam" id="PF01653">
    <property type="entry name" value="DNA_ligase_aden"/>
    <property type="match status" value="1"/>
</dbReference>
<dbReference type="RefSeq" id="WP_071662466.1">
    <property type="nucleotide sequence ID" value="NZ_LUKY01000032.1"/>
</dbReference>
<dbReference type="InterPro" id="IPR033136">
    <property type="entry name" value="DNA_ligase_CS"/>
</dbReference>
<evidence type="ECO:0000256" key="14">
    <source>
        <dbReference type="HAMAP-Rule" id="MF_01588"/>
    </source>
</evidence>
<keyword evidence="9 14" id="KW-0460">Magnesium</keyword>
<feature type="binding site" evidence="14">
    <location>
        <position position="177"/>
    </location>
    <ligand>
        <name>NAD(+)</name>
        <dbReference type="ChEBI" id="CHEBI:57540"/>
    </ligand>
</feature>
<comment type="cofactor">
    <cofactor evidence="14">
        <name>Mg(2+)</name>
        <dbReference type="ChEBI" id="CHEBI:18420"/>
    </cofactor>
    <cofactor evidence="14">
        <name>Mn(2+)</name>
        <dbReference type="ChEBI" id="CHEBI:29035"/>
    </cofactor>
</comment>
<dbReference type="InterPro" id="IPR012340">
    <property type="entry name" value="NA-bd_OB-fold"/>
</dbReference>
<dbReference type="Gene3D" id="3.40.50.10190">
    <property type="entry name" value="BRCT domain"/>
    <property type="match status" value="1"/>
</dbReference>
<protein>
    <recommendedName>
        <fullName evidence="3 14">DNA ligase</fullName>
        <ecNumber evidence="2 14">6.5.1.2</ecNumber>
    </recommendedName>
    <alternativeName>
        <fullName evidence="14">Polydeoxyribonucleotide synthase [NAD(+)]</fullName>
    </alternativeName>
</protein>
<dbReference type="Pfam" id="PF03120">
    <property type="entry name" value="OB_DNA_ligase"/>
    <property type="match status" value="1"/>
</dbReference>
<evidence type="ECO:0000256" key="9">
    <source>
        <dbReference type="ARBA" id="ARBA00022842"/>
    </source>
</evidence>
<evidence type="ECO:0000256" key="12">
    <source>
        <dbReference type="ARBA" id="ARBA00034005"/>
    </source>
</evidence>
<dbReference type="Proteomes" id="UP000183924">
    <property type="component" value="Unassembled WGS sequence"/>
</dbReference>
<dbReference type="PANTHER" id="PTHR23389:SF9">
    <property type="entry name" value="DNA LIGASE"/>
    <property type="match status" value="1"/>
</dbReference>
<feature type="binding site" evidence="14">
    <location>
        <begin position="36"/>
        <end position="40"/>
    </location>
    <ligand>
        <name>NAD(+)</name>
        <dbReference type="ChEBI" id="CHEBI:57540"/>
    </ligand>
</feature>
<keyword evidence="7 14" id="KW-0227">DNA damage</keyword>
<dbReference type="STRING" id="1225476.A1D18_03680"/>
<dbReference type="SUPFAM" id="SSF50249">
    <property type="entry name" value="Nucleic acid-binding proteins"/>
    <property type="match status" value="1"/>
</dbReference>
<keyword evidence="5 14" id="KW-0235">DNA replication</keyword>
<dbReference type="PROSITE" id="PS01056">
    <property type="entry name" value="DNA_LIGASE_N2"/>
    <property type="match status" value="1"/>
</dbReference>
<proteinExistence type="inferred from homology"/>
<evidence type="ECO:0000256" key="2">
    <source>
        <dbReference type="ARBA" id="ARBA00012722"/>
    </source>
</evidence>
<evidence type="ECO:0000256" key="6">
    <source>
        <dbReference type="ARBA" id="ARBA00022723"/>
    </source>
</evidence>
<keyword evidence="8 14" id="KW-0862">Zinc</keyword>
<keyword evidence="10 14" id="KW-0520">NAD</keyword>
<dbReference type="PROSITE" id="PS01055">
    <property type="entry name" value="DNA_LIGASE_N1"/>
    <property type="match status" value="1"/>
</dbReference>
<keyword evidence="11 14" id="KW-0234">DNA repair</keyword>
<dbReference type="SMART" id="SM00292">
    <property type="entry name" value="BRCT"/>
    <property type="match status" value="1"/>
</dbReference>
<keyword evidence="6 14" id="KW-0479">Metal-binding</keyword>
<dbReference type="CDD" id="cd00114">
    <property type="entry name" value="LIGANc"/>
    <property type="match status" value="1"/>
</dbReference>
<dbReference type="FunFam" id="2.40.50.140:FF:000012">
    <property type="entry name" value="DNA ligase"/>
    <property type="match status" value="1"/>
</dbReference>